<evidence type="ECO:0000256" key="4">
    <source>
        <dbReference type="ARBA" id="ARBA00023136"/>
    </source>
</evidence>
<dbReference type="InterPro" id="IPR045863">
    <property type="entry name" value="CorA_TM1_TM2"/>
</dbReference>
<evidence type="ECO:0000313" key="7">
    <source>
        <dbReference type="Proteomes" id="UP000005709"/>
    </source>
</evidence>
<sequence length="239" mass="27971">MNPITEKRSVSGYYYAEDREYVYFVTDAPREQNYRFIFDAGAIYLQEGAAEPRLSSEAEFFAVVKKILAQYRDKILEHSAELENYEKIYTRHGDFSKFMKRHSILKYEIRKFQNKISHFYEALLICGNEQPALKKRLKNYAYEAGVFKGVMSEYAVRIEDIYQFIQGLKNDKISRNIYILTIISSLLLPLNFITSFFGMNTTGLFLSDSQHGTLIVTLAMCVIFVVMVSFFMLYVKKRN</sequence>
<dbReference type="AlphaFoldDB" id="C8PK54"/>
<dbReference type="SUPFAM" id="SSF144083">
    <property type="entry name" value="Magnesium transport protein CorA, transmembrane region"/>
    <property type="match status" value="1"/>
</dbReference>
<dbReference type="InterPro" id="IPR002523">
    <property type="entry name" value="MgTranspt_CorA/ZnTranspt_ZntB"/>
</dbReference>
<protein>
    <recommendedName>
        <fullName evidence="8">CorA-like protein</fullName>
    </recommendedName>
</protein>
<keyword evidence="7" id="KW-1185">Reference proteome</keyword>
<dbReference type="GO" id="GO:0016020">
    <property type="term" value="C:membrane"/>
    <property type="evidence" value="ECO:0007669"/>
    <property type="project" value="UniProtKB-SubCell"/>
</dbReference>
<dbReference type="Proteomes" id="UP000005709">
    <property type="component" value="Unassembled WGS sequence"/>
</dbReference>
<dbReference type="eggNOG" id="COG0598">
    <property type="taxonomic scope" value="Bacteria"/>
</dbReference>
<evidence type="ECO:0000256" key="2">
    <source>
        <dbReference type="ARBA" id="ARBA00022692"/>
    </source>
</evidence>
<comment type="caution">
    <text evidence="6">The sequence shown here is derived from an EMBL/GenBank/DDBJ whole genome shotgun (WGS) entry which is preliminary data.</text>
</comment>
<dbReference type="RefSeq" id="WP_005872573.1">
    <property type="nucleotide sequence ID" value="NZ_ACYG01000028.1"/>
</dbReference>
<evidence type="ECO:0000256" key="1">
    <source>
        <dbReference type="ARBA" id="ARBA00004141"/>
    </source>
</evidence>
<evidence type="ECO:0000313" key="6">
    <source>
        <dbReference type="EMBL" id="EEV16748.1"/>
    </source>
</evidence>
<keyword evidence="2 5" id="KW-0812">Transmembrane</keyword>
<name>C8PK54_9BACT</name>
<dbReference type="Pfam" id="PF01544">
    <property type="entry name" value="CorA"/>
    <property type="match status" value="1"/>
</dbReference>
<evidence type="ECO:0000256" key="3">
    <source>
        <dbReference type="ARBA" id="ARBA00022989"/>
    </source>
</evidence>
<reference evidence="6 7" key="1">
    <citation type="submission" date="2009-07" db="EMBL/GenBank/DDBJ databases">
        <authorList>
            <person name="Madupu R."/>
            <person name="Sebastian Y."/>
            <person name="Durkin A.S."/>
            <person name="Torralba M."/>
            <person name="Methe B."/>
            <person name="Sutton G.G."/>
            <person name="Strausberg R.L."/>
            <person name="Nelson K.E."/>
        </authorList>
    </citation>
    <scope>NUCLEOTIDE SEQUENCE [LARGE SCALE GENOMIC DNA]</scope>
    <source>
        <strain evidence="6 7">RM3268</strain>
    </source>
</reference>
<feature type="transmembrane region" description="Helical" evidence="5">
    <location>
        <begin position="177"/>
        <end position="199"/>
    </location>
</feature>
<accession>C8PK54</accession>
<comment type="subcellular location">
    <subcellularLocation>
        <location evidence="1">Membrane</location>
        <topology evidence="1">Multi-pass membrane protein</topology>
    </subcellularLocation>
</comment>
<evidence type="ECO:0000256" key="5">
    <source>
        <dbReference type="SAM" id="Phobius"/>
    </source>
</evidence>
<dbReference type="STRING" id="824.CGRAC_1585"/>
<organism evidence="6 7">
    <name type="scientific">Campylobacter gracilis RM3268</name>
    <dbReference type="NCBI Taxonomy" id="553220"/>
    <lineage>
        <taxon>Bacteria</taxon>
        <taxon>Pseudomonadati</taxon>
        <taxon>Campylobacterota</taxon>
        <taxon>Epsilonproteobacteria</taxon>
        <taxon>Campylobacterales</taxon>
        <taxon>Campylobacteraceae</taxon>
        <taxon>Campylobacter</taxon>
    </lineage>
</organism>
<keyword evidence="4 5" id="KW-0472">Membrane</keyword>
<evidence type="ECO:0008006" key="8">
    <source>
        <dbReference type="Google" id="ProtNLM"/>
    </source>
</evidence>
<keyword evidence="3 5" id="KW-1133">Transmembrane helix</keyword>
<dbReference type="Gene3D" id="1.20.58.340">
    <property type="entry name" value="Magnesium transport protein CorA, transmembrane region"/>
    <property type="match status" value="1"/>
</dbReference>
<gene>
    <name evidence="6" type="ORF">CAMGR0001_1759</name>
</gene>
<feature type="transmembrane region" description="Helical" evidence="5">
    <location>
        <begin position="211"/>
        <end position="235"/>
    </location>
</feature>
<proteinExistence type="predicted"/>
<dbReference type="GO" id="GO:0046873">
    <property type="term" value="F:metal ion transmembrane transporter activity"/>
    <property type="evidence" value="ECO:0007669"/>
    <property type="project" value="InterPro"/>
</dbReference>
<dbReference type="EMBL" id="ACYG01000028">
    <property type="protein sequence ID" value="EEV16748.1"/>
    <property type="molecule type" value="Genomic_DNA"/>
</dbReference>